<evidence type="ECO:0000313" key="8">
    <source>
        <dbReference type="EMBL" id="KTB13370.1"/>
    </source>
</evidence>
<evidence type="ECO:0000256" key="4">
    <source>
        <dbReference type="ARBA" id="ARBA00022989"/>
    </source>
</evidence>
<dbReference type="PANTHER" id="PTHR28286:SF1">
    <property type="entry name" value="30 KDA HEAT SHOCK PROTEIN-RELATED"/>
    <property type="match status" value="1"/>
</dbReference>
<feature type="transmembrane region" description="Helical" evidence="7">
    <location>
        <begin position="219"/>
        <end position="241"/>
    </location>
</feature>
<dbReference type="InterPro" id="IPR001425">
    <property type="entry name" value="Arc/bac/fun_rhodopsins"/>
</dbReference>
<dbReference type="VEuPathDB" id="FungiDB:CAGL0K07337g"/>
<evidence type="ECO:0000256" key="7">
    <source>
        <dbReference type="SAM" id="Phobius"/>
    </source>
</evidence>
<evidence type="ECO:0000256" key="1">
    <source>
        <dbReference type="ARBA" id="ARBA00004141"/>
    </source>
</evidence>
<comment type="subcellular location">
    <subcellularLocation>
        <location evidence="1">Membrane</location>
        <topology evidence="1">Multi-pass membrane protein</topology>
    </subcellularLocation>
</comment>
<dbReference type="SMART" id="SM01021">
    <property type="entry name" value="Bac_rhodopsin"/>
    <property type="match status" value="1"/>
</dbReference>
<feature type="transmembrane region" description="Helical" evidence="7">
    <location>
        <begin position="163"/>
        <end position="183"/>
    </location>
</feature>
<organism evidence="8 9">
    <name type="scientific">Candida glabrata</name>
    <name type="common">Yeast</name>
    <name type="synonym">Torulopsis glabrata</name>
    <dbReference type="NCBI Taxonomy" id="5478"/>
    <lineage>
        <taxon>Eukaryota</taxon>
        <taxon>Fungi</taxon>
        <taxon>Dikarya</taxon>
        <taxon>Ascomycota</taxon>
        <taxon>Saccharomycotina</taxon>
        <taxon>Saccharomycetes</taxon>
        <taxon>Saccharomycetales</taxon>
        <taxon>Saccharomycetaceae</taxon>
        <taxon>Nakaseomyces</taxon>
    </lineage>
</organism>
<dbReference type="PANTHER" id="PTHR28286">
    <property type="match status" value="1"/>
</dbReference>
<keyword evidence="3 7" id="KW-0812">Transmembrane</keyword>
<dbReference type="Gene3D" id="1.20.1070.10">
    <property type="entry name" value="Rhodopsin 7-helix transmembrane proteins"/>
    <property type="match status" value="1"/>
</dbReference>
<feature type="transmembrane region" description="Helical" evidence="7">
    <location>
        <begin position="189"/>
        <end position="207"/>
    </location>
</feature>
<dbReference type="InterPro" id="IPR043476">
    <property type="entry name" value="Yro2-like_7TM"/>
</dbReference>
<keyword evidence="8" id="KW-0346">Stress response</keyword>
<dbReference type="GO" id="GO:0005886">
    <property type="term" value="C:plasma membrane"/>
    <property type="evidence" value="ECO:0007669"/>
    <property type="project" value="EnsemblFungi"/>
</dbReference>
<name>A0A0W0CJZ7_CANGB</name>
<evidence type="ECO:0000256" key="6">
    <source>
        <dbReference type="SAM" id="MobiDB-lite"/>
    </source>
</evidence>
<evidence type="ECO:0000256" key="3">
    <source>
        <dbReference type="ARBA" id="ARBA00022692"/>
    </source>
</evidence>
<feature type="transmembrane region" description="Helical" evidence="7">
    <location>
        <begin position="253"/>
        <end position="273"/>
    </location>
</feature>
<evidence type="ECO:0000256" key="5">
    <source>
        <dbReference type="ARBA" id="ARBA00023136"/>
    </source>
</evidence>
<accession>A0A0W0CJZ7</accession>
<evidence type="ECO:0000313" key="9">
    <source>
        <dbReference type="Proteomes" id="UP000054886"/>
    </source>
</evidence>
<dbReference type="AlphaFoldDB" id="A0A0W0CJZ7"/>
<dbReference type="SUPFAM" id="SSF81321">
    <property type="entry name" value="Family A G protein-coupled receptor-like"/>
    <property type="match status" value="1"/>
</dbReference>
<dbReference type="Proteomes" id="UP000054886">
    <property type="component" value="Unassembled WGS sequence"/>
</dbReference>
<proteinExistence type="inferred from homology"/>
<dbReference type="EMBL" id="LLZZ01000011">
    <property type="protein sequence ID" value="KTB13370.1"/>
    <property type="molecule type" value="Genomic_DNA"/>
</dbReference>
<dbReference type="VEuPathDB" id="FungiDB:GWK60_K07183"/>
<dbReference type="VEuPathDB" id="FungiDB:GVI51_K07183"/>
<reference evidence="8 9" key="1">
    <citation type="submission" date="2015-10" db="EMBL/GenBank/DDBJ databases">
        <title>Draft genomes sequences of Candida glabrata isolates 1A, 1B, 2A, 2B, 3A and 3B.</title>
        <authorList>
            <person name="Haavelsrud O.E."/>
            <person name="Gaustad P."/>
        </authorList>
    </citation>
    <scope>NUCLEOTIDE SEQUENCE [LARGE SCALE GENOMIC DNA]</scope>
    <source>
        <strain evidence="8">910700640</strain>
    </source>
</reference>
<evidence type="ECO:0000256" key="2">
    <source>
        <dbReference type="ARBA" id="ARBA00008130"/>
    </source>
</evidence>
<feature type="transmembrane region" description="Helical" evidence="7">
    <location>
        <begin position="69"/>
        <end position="88"/>
    </location>
</feature>
<gene>
    <name evidence="8" type="ORF">AO440_003563</name>
</gene>
<keyword evidence="4 7" id="KW-1133">Transmembrane helix</keyword>
<feature type="transmembrane region" description="Helical" evidence="7">
    <location>
        <begin position="37"/>
        <end position="57"/>
    </location>
</feature>
<dbReference type="FunFam" id="1.20.1070.10:FF:000160">
    <property type="entry name" value="Related to Opsin-1"/>
    <property type="match status" value="1"/>
</dbReference>
<sequence>MVDIFTDVIQNKGGNRAISVNPPHDLDFHITKRGSDWLWAVFACFGLLMVVYIFLFFIAELKGSRITRYAIAPAFLIAMFEFFGYFTYASNLGWTGVQAEFNHVTVDTPVTGLVPGVRQIFYSKFCAWFLSWPCLLFLIELAGIGTTLNPGEEISALDLIHSLLVQMTGTLYWVVALLVGALIHSTYKWGYFTFGAAAMLVVQGIQVRRQFFVLKTRGFTACLLILSMLIVWAYFICWGVSEGGNKIQPDSEAIFYGILDLCIFGILPAYLVFITNHYGLWPSFKLTKSGEQETYPEKVEDPESVRASGETAI</sequence>
<feature type="transmembrane region" description="Helical" evidence="7">
    <location>
        <begin position="120"/>
        <end position="142"/>
    </location>
</feature>
<comment type="similarity">
    <text evidence="2">Belongs to the archaeal/bacterial/fungal opsin family.</text>
</comment>
<dbReference type="CDD" id="cd15239">
    <property type="entry name" value="7tm_YRO2_fungal-like"/>
    <property type="match status" value="1"/>
</dbReference>
<protein>
    <submittedName>
        <fullName evidence="8">30 kDa heat shock protein</fullName>
    </submittedName>
</protein>
<feature type="region of interest" description="Disordered" evidence="6">
    <location>
        <begin position="294"/>
        <end position="313"/>
    </location>
</feature>
<dbReference type="GO" id="GO:0005783">
    <property type="term" value="C:endoplasmic reticulum"/>
    <property type="evidence" value="ECO:0007669"/>
    <property type="project" value="TreeGrafter"/>
</dbReference>
<dbReference type="VEuPathDB" id="FungiDB:B1J91_K07337g"/>
<keyword evidence="5 7" id="KW-0472">Membrane</keyword>
<feature type="compositionally biased region" description="Basic and acidic residues" evidence="6">
    <location>
        <begin position="294"/>
        <end position="304"/>
    </location>
</feature>
<comment type="caution">
    <text evidence="8">The sequence shown here is derived from an EMBL/GenBank/DDBJ whole genome shotgun (WGS) entry which is preliminary data.</text>
</comment>